<protein>
    <submittedName>
        <fullName evidence="1">Uncharacterized protein</fullName>
    </submittedName>
</protein>
<evidence type="ECO:0000313" key="2">
    <source>
        <dbReference type="Proteomes" id="UP000321533"/>
    </source>
</evidence>
<reference evidence="1 2" key="1">
    <citation type="journal article" date="2016" name="Int. J. Syst. Evol. Microbiol.">
        <title>Panacibacter ginsenosidivorans gen. nov., sp. nov., with ginsenoside converting activity isolated from soil of a ginseng field.</title>
        <authorList>
            <person name="Siddiqi M.Z."/>
            <person name="Muhammad Shafi S."/>
            <person name="Choi K.D."/>
            <person name="Im W.T."/>
        </authorList>
    </citation>
    <scope>NUCLEOTIDE SEQUENCE [LARGE SCALE GENOMIC DNA]</scope>
    <source>
        <strain evidence="1 2">Gsoil1550</strain>
    </source>
</reference>
<gene>
    <name evidence="1" type="ORF">FRZ67_15125</name>
</gene>
<proteinExistence type="predicted"/>
<evidence type="ECO:0000313" key="1">
    <source>
        <dbReference type="EMBL" id="QEC68573.1"/>
    </source>
</evidence>
<dbReference type="Proteomes" id="UP000321533">
    <property type="component" value="Chromosome"/>
</dbReference>
<dbReference type="RefSeq" id="WP_147190732.1">
    <property type="nucleotide sequence ID" value="NZ_CP042435.1"/>
</dbReference>
<dbReference type="OrthoDB" id="1452919at2"/>
<sequence>MKTMLKFSVKIDDDNHTLSKENGISFDKIAVLLKDLYDAIETKLGIKCTLGEIRGNCYALDFYTEDEKMHDNFVVVHKNLEQHSEVDLRDKEQKYAKTLKGILGDKFYLKAYDKTGAEVAKLRSLSIAQEIEHYYNTQLVYGIFSEHGAKSLKAKPHIFISGLEFKIYINEEQDLLLKPYYKTHKLRFRLRQKISTKDGHVISAELIEFDPLSNFNLLENINSLDAKNLKILSDIKESSDVIKKLYGD</sequence>
<dbReference type="EMBL" id="CP042435">
    <property type="protein sequence ID" value="QEC68573.1"/>
    <property type="molecule type" value="Genomic_DNA"/>
</dbReference>
<dbReference type="KEGG" id="pgin:FRZ67_15125"/>
<accession>A0A5B8VC45</accession>
<organism evidence="1 2">
    <name type="scientific">Panacibacter ginsenosidivorans</name>
    <dbReference type="NCBI Taxonomy" id="1813871"/>
    <lineage>
        <taxon>Bacteria</taxon>
        <taxon>Pseudomonadati</taxon>
        <taxon>Bacteroidota</taxon>
        <taxon>Chitinophagia</taxon>
        <taxon>Chitinophagales</taxon>
        <taxon>Chitinophagaceae</taxon>
        <taxon>Panacibacter</taxon>
    </lineage>
</organism>
<name>A0A5B8VC45_9BACT</name>
<keyword evidence="2" id="KW-1185">Reference proteome</keyword>
<dbReference type="AlphaFoldDB" id="A0A5B8VC45"/>